<comment type="caution">
    <text evidence="1">The sequence shown here is derived from an EMBL/GenBank/DDBJ whole genome shotgun (WGS) entry which is preliminary data.</text>
</comment>
<dbReference type="Proteomes" id="UP001164539">
    <property type="component" value="Chromosome 13"/>
</dbReference>
<dbReference type="EMBL" id="CM051406">
    <property type="protein sequence ID" value="KAJ4702754.1"/>
    <property type="molecule type" value="Genomic_DNA"/>
</dbReference>
<gene>
    <name evidence="1" type="ORF">OWV82_022757</name>
</gene>
<evidence type="ECO:0000313" key="1">
    <source>
        <dbReference type="EMBL" id="KAJ4702754.1"/>
    </source>
</evidence>
<evidence type="ECO:0000313" key="2">
    <source>
        <dbReference type="Proteomes" id="UP001164539"/>
    </source>
</evidence>
<proteinExistence type="predicted"/>
<accession>A0ACC1WWD2</accession>
<keyword evidence="2" id="KW-1185">Reference proteome</keyword>
<protein>
    <submittedName>
        <fullName evidence="1">Galactan beta-1,4-galactosyltransferase</fullName>
    </submittedName>
</protein>
<sequence length="519" mass="59091">MANKDRDQKERGEKKMLVGVMWNCAAELKLILVALLILCSVATLLQFLPSRFTISTSDLRLCISKITTNTDGDTNVPSHLQLEQELSSPLPSPSPPPSPPAPPAIEQDQILHNGVIKRAFNTYGAAAYNFINMGGYRGGLNTFAIIGLSSKPLHVYGKPSYTCEWVPQDKPKNSTFARLTYKMLPDWGYGRVYTVVIVNCTFSEPVNADNSGGTLFLHASTAGGGDTKFNLTDQILALQEPPGSVNFSLYTAHKPKYDYLYCGSPLYGGLSPQRIREWIAYHVRLFGEKSHFVIYDAGGVHEEVFAVLKPWMDLGYVTLQDVIEQERFDGYYHNQFLIVNDCLHRYKFMAKWMFFFDVDEYVYVPPKNTIKSVLDSLMDYSQFSIEQMHMSSQLCMEADSGKADKKWGFEKLVYRDVKRGIRRDRKYAIQPRNVYATGVHLSQNLHGRSTHKTEGRIKYYHYHGTIAQRHEPCATYVNWTKYNLENTPYMLDTTMRSVARVVKKFELSMIGSTVQNTRQ</sequence>
<name>A0ACC1WWD2_MELAZ</name>
<organism evidence="1 2">
    <name type="scientific">Melia azedarach</name>
    <name type="common">Chinaberry tree</name>
    <dbReference type="NCBI Taxonomy" id="155640"/>
    <lineage>
        <taxon>Eukaryota</taxon>
        <taxon>Viridiplantae</taxon>
        <taxon>Streptophyta</taxon>
        <taxon>Embryophyta</taxon>
        <taxon>Tracheophyta</taxon>
        <taxon>Spermatophyta</taxon>
        <taxon>Magnoliopsida</taxon>
        <taxon>eudicotyledons</taxon>
        <taxon>Gunneridae</taxon>
        <taxon>Pentapetalae</taxon>
        <taxon>rosids</taxon>
        <taxon>malvids</taxon>
        <taxon>Sapindales</taxon>
        <taxon>Meliaceae</taxon>
        <taxon>Melia</taxon>
    </lineage>
</organism>
<reference evidence="1 2" key="1">
    <citation type="journal article" date="2023" name="Science">
        <title>Complex scaffold remodeling in plant triterpene biosynthesis.</title>
        <authorList>
            <person name="De La Pena R."/>
            <person name="Hodgson H."/>
            <person name="Liu J.C."/>
            <person name="Stephenson M.J."/>
            <person name="Martin A.C."/>
            <person name="Owen C."/>
            <person name="Harkess A."/>
            <person name="Leebens-Mack J."/>
            <person name="Jimenez L.E."/>
            <person name="Osbourn A."/>
            <person name="Sattely E.S."/>
        </authorList>
    </citation>
    <scope>NUCLEOTIDE SEQUENCE [LARGE SCALE GENOMIC DNA]</scope>
    <source>
        <strain evidence="2">cv. JPN11</strain>
        <tissue evidence="1">Leaf</tissue>
    </source>
</reference>